<dbReference type="Proteomes" id="UP000199494">
    <property type="component" value="Unassembled WGS sequence"/>
</dbReference>
<evidence type="ECO:0000313" key="3">
    <source>
        <dbReference type="Proteomes" id="UP000199494"/>
    </source>
</evidence>
<dbReference type="PANTHER" id="PTHR24094:SF15">
    <property type="entry name" value="AMP-DEPENDENT SYNTHETASE_LIGASE DOMAIN-CONTAINING PROTEIN-RELATED"/>
    <property type="match status" value="1"/>
</dbReference>
<gene>
    <name evidence="2" type="ORF">SAMN05421630_10849</name>
</gene>
<reference evidence="2 3" key="1">
    <citation type="submission" date="2016-10" db="EMBL/GenBank/DDBJ databases">
        <authorList>
            <person name="de Groot N.N."/>
        </authorList>
    </citation>
    <scope>NUCLEOTIDE SEQUENCE [LARGE SCALE GENOMIC DNA]</scope>
    <source>
        <strain evidence="2 3">CGMCC 4.5506</strain>
    </source>
</reference>
<protein>
    <recommendedName>
        <fullName evidence="1">GmrSD restriction endonucleases C-terminal domain-containing protein</fullName>
    </recommendedName>
</protein>
<dbReference type="InterPro" id="IPR011089">
    <property type="entry name" value="GmrSD_C"/>
</dbReference>
<feature type="domain" description="GmrSD restriction endonucleases C-terminal" evidence="1">
    <location>
        <begin position="116"/>
        <end position="218"/>
    </location>
</feature>
<sequence length="225" mass="24940">MGSKAGRRRTRYSAASLLLALLVGVGAWWTQQDGASGPVSDAGQGGREAVDGADLADARVLLGQLVVAEEDTGYRYDRDDWPHWVSQGQGCNTREVALREQGQNVRVDDECRAVEGNWHSDYDGIVVRDAGDADLDHLVPLAEAARSGARSWTREQRREFANDLDHLIVVTATSNRQKGDQDPASWLPELGRCDYVTRWIQVKTSYQLSVDRDEYRALDAVLSHC</sequence>
<organism evidence="2 3">
    <name type="scientific">Prauserella marina</name>
    <dbReference type="NCBI Taxonomy" id="530584"/>
    <lineage>
        <taxon>Bacteria</taxon>
        <taxon>Bacillati</taxon>
        <taxon>Actinomycetota</taxon>
        <taxon>Actinomycetes</taxon>
        <taxon>Pseudonocardiales</taxon>
        <taxon>Pseudonocardiaceae</taxon>
        <taxon>Prauserella</taxon>
    </lineage>
</organism>
<dbReference type="PANTHER" id="PTHR24094">
    <property type="entry name" value="SECRETED PROTEIN"/>
    <property type="match status" value="1"/>
</dbReference>
<dbReference type="EMBL" id="FMZE01000008">
    <property type="protein sequence ID" value="SDD40205.1"/>
    <property type="molecule type" value="Genomic_DNA"/>
</dbReference>
<evidence type="ECO:0000259" key="1">
    <source>
        <dbReference type="Pfam" id="PF07510"/>
    </source>
</evidence>
<dbReference type="AlphaFoldDB" id="A0A1G6UI38"/>
<proteinExistence type="predicted"/>
<name>A0A1G6UI38_9PSEU</name>
<dbReference type="OrthoDB" id="5196645at2"/>
<dbReference type="Pfam" id="PF07510">
    <property type="entry name" value="GmrSD_C"/>
    <property type="match status" value="1"/>
</dbReference>
<accession>A0A1G6UI38</accession>
<dbReference type="RefSeq" id="WP_143021401.1">
    <property type="nucleotide sequence ID" value="NZ_CP016353.1"/>
</dbReference>
<keyword evidence="3" id="KW-1185">Reference proteome</keyword>
<evidence type="ECO:0000313" key="2">
    <source>
        <dbReference type="EMBL" id="SDD40205.1"/>
    </source>
</evidence>
<dbReference type="STRING" id="530584.SAMN05421630_10849"/>